<reference evidence="1 2" key="1">
    <citation type="submission" date="2018-11" db="EMBL/GenBank/DDBJ databases">
        <authorList>
            <consortium name="Pathogen Informatics"/>
        </authorList>
    </citation>
    <scope>NUCLEOTIDE SEQUENCE [LARGE SCALE GENOMIC DNA]</scope>
</reference>
<dbReference type="AlphaFoldDB" id="A0A183FYJ4"/>
<organism evidence="2 3">
    <name type="scientific">Heligmosomoides polygyrus</name>
    <name type="common">Parasitic roundworm</name>
    <dbReference type="NCBI Taxonomy" id="6339"/>
    <lineage>
        <taxon>Eukaryota</taxon>
        <taxon>Metazoa</taxon>
        <taxon>Ecdysozoa</taxon>
        <taxon>Nematoda</taxon>
        <taxon>Chromadorea</taxon>
        <taxon>Rhabditida</taxon>
        <taxon>Rhabditina</taxon>
        <taxon>Rhabditomorpha</taxon>
        <taxon>Strongyloidea</taxon>
        <taxon>Heligmosomidae</taxon>
        <taxon>Heligmosomoides</taxon>
    </lineage>
</organism>
<sequence>MYSQVTTIFQQLAICLTSKAIFVFVVENGNVAEVIAHAEEIANAEEENVIVHELENGNAWEVIEIAVEAVGNENALEEIVHAFLEVTGCVAEVTEILKG</sequence>
<reference evidence="3" key="2">
    <citation type="submission" date="2019-09" db="UniProtKB">
        <authorList>
            <consortium name="WormBaseParasite"/>
        </authorList>
    </citation>
    <scope>IDENTIFICATION</scope>
</reference>
<protein>
    <submittedName>
        <fullName evidence="3">EF1_GNE domain-containing protein</fullName>
    </submittedName>
</protein>
<name>A0A183FYJ4_HELPZ</name>
<accession>A0A3P7ZBX5</accession>
<keyword evidence="2" id="KW-1185">Reference proteome</keyword>
<evidence type="ECO:0000313" key="2">
    <source>
        <dbReference type="Proteomes" id="UP000050761"/>
    </source>
</evidence>
<evidence type="ECO:0000313" key="3">
    <source>
        <dbReference type="WBParaSite" id="HPBE_0001372401-mRNA-1"/>
    </source>
</evidence>
<evidence type="ECO:0000313" key="1">
    <source>
        <dbReference type="EMBL" id="VDO97180.1"/>
    </source>
</evidence>
<dbReference type="EMBL" id="UZAH01028043">
    <property type="protein sequence ID" value="VDO97180.1"/>
    <property type="molecule type" value="Genomic_DNA"/>
</dbReference>
<accession>A0A183FYJ4</accession>
<gene>
    <name evidence="1" type="ORF">HPBE_LOCUS13725</name>
</gene>
<dbReference type="WBParaSite" id="HPBE_0001372401-mRNA-1">
    <property type="protein sequence ID" value="HPBE_0001372401-mRNA-1"/>
    <property type="gene ID" value="HPBE_0001372401"/>
</dbReference>
<dbReference type="Proteomes" id="UP000050761">
    <property type="component" value="Unassembled WGS sequence"/>
</dbReference>
<proteinExistence type="predicted"/>